<dbReference type="CDD" id="cd24133">
    <property type="entry name" value="ASKHA_NBD_TsaD_bac"/>
    <property type="match status" value="1"/>
</dbReference>
<evidence type="ECO:0000256" key="4">
    <source>
        <dbReference type="ARBA" id="ARBA00022723"/>
    </source>
</evidence>
<comment type="catalytic activity">
    <reaction evidence="7 8">
        <text>L-threonylcarbamoyladenylate + adenosine(37) in tRNA = N(6)-L-threonylcarbamoyladenosine(37) in tRNA + AMP + H(+)</text>
        <dbReference type="Rhea" id="RHEA:37059"/>
        <dbReference type="Rhea" id="RHEA-COMP:10162"/>
        <dbReference type="Rhea" id="RHEA-COMP:10163"/>
        <dbReference type="ChEBI" id="CHEBI:15378"/>
        <dbReference type="ChEBI" id="CHEBI:73682"/>
        <dbReference type="ChEBI" id="CHEBI:74411"/>
        <dbReference type="ChEBI" id="CHEBI:74418"/>
        <dbReference type="ChEBI" id="CHEBI:456215"/>
        <dbReference type="EC" id="2.3.1.234"/>
    </reaction>
</comment>
<dbReference type="RefSeq" id="WP_076487945.1">
    <property type="nucleotide sequence ID" value="NZ_FTMS01000003.1"/>
</dbReference>
<dbReference type="EC" id="2.3.1.234" evidence="8"/>
<dbReference type="AlphaFoldDB" id="A0A1N6PX62"/>
<feature type="binding site" evidence="8">
    <location>
        <position position="113"/>
    </location>
    <ligand>
        <name>Fe cation</name>
        <dbReference type="ChEBI" id="CHEBI:24875"/>
    </ligand>
</feature>
<gene>
    <name evidence="8" type="primary">tsaD</name>
    <name evidence="10" type="ORF">SAMN05920897_103176</name>
</gene>
<evidence type="ECO:0000259" key="9">
    <source>
        <dbReference type="Pfam" id="PF00814"/>
    </source>
</evidence>
<comment type="function">
    <text evidence="8">Required for the formation of a threonylcarbamoyl group on adenosine at position 37 (t(6)A37) in tRNAs that read codons beginning with adenine. Is involved in the transfer of the threonylcarbamoyl moiety of threonylcarbamoyl-AMP (TC-AMP) to the N6 group of A37, together with TsaE and TsaB. TsaD likely plays a direct catalytic role in this reaction.</text>
</comment>
<comment type="cofactor">
    <cofactor evidence="8">
        <name>Fe(2+)</name>
        <dbReference type="ChEBI" id="CHEBI:29033"/>
    </cofactor>
    <text evidence="8">Binds 1 Fe(2+) ion per subunit.</text>
</comment>
<keyword evidence="11" id="KW-1185">Reference proteome</keyword>
<dbReference type="PANTHER" id="PTHR11735">
    <property type="entry name" value="TRNA N6-ADENOSINE THREONYLCARBAMOYLTRANSFERASE"/>
    <property type="match status" value="1"/>
</dbReference>
<keyword evidence="1 8" id="KW-0963">Cytoplasm</keyword>
<dbReference type="HAMAP" id="MF_01445">
    <property type="entry name" value="TsaD"/>
    <property type="match status" value="1"/>
</dbReference>
<dbReference type="FunFam" id="3.30.420.40:FF:000012">
    <property type="entry name" value="tRNA N6-adenosine threonylcarbamoyltransferase"/>
    <property type="match status" value="1"/>
</dbReference>
<dbReference type="Proteomes" id="UP000186400">
    <property type="component" value="Unassembled WGS sequence"/>
</dbReference>
<dbReference type="EMBL" id="FTMS01000003">
    <property type="protein sequence ID" value="SIQ08974.1"/>
    <property type="molecule type" value="Genomic_DNA"/>
</dbReference>
<evidence type="ECO:0000256" key="7">
    <source>
        <dbReference type="ARBA" id="ARBA00048117"/>
    </source>
</evidence>
<dbReference type="InterPro" id="IPR000905">
    <property type="entry name" value="Gcp-like_dom"/>
</dbReference>
<keyword evidence="6 8" id="KW-0012">Acyltransferase</keyword>
<keyword evidence="3 8" id="KW-0819">tRNA processing</keyword>
<feature type="binding site" evidence="8">
    <location>
        <position position="172"/>
    </location>
    <ligand>
        <name>substrate</name>
    </ligand>
</feature>
<dbReference type="InterPro" id="IPR017861">
    <property type="entry name" value="KAE1/TsaD"/>
</dbReference>
<name>A0A1N6PX62_9SPIO</name>
<dbReference type="GO" id="GO:0005506">
    <property type="term" value="F:iron ion binding"/>
    <property type="evidence" value="ECO:0007669"/>
    <property type="project" value="UniProtKB-UniRule"/>
</dbReference>
<evidence type="ECO:0000256" key="3">
    <source>
        <dbReference type="ARBA" id="ARBA00022694"/>
    </source>
</evidence>
<feature type="binding site" evidence="8">
    <location>
        <position position="117"/>
    </location>
    <ligand>
        <name>Fe cation</name>
        <dbReference type="ChEBI" id="CHEBI:24875"/>
    </ligand>
</feature>
<dbReference type="PANTHER" id="PTHR11735:SF6">
    <property type="entry name" value="TRNA N6-ADENOSINE THREONYLCARBAMOYLTRANSFERASE, MITOCHONDRIAL"/>
    <property type="match status" value="1"/>
</dbReference>
<evidence type="ECO:0000256" key="6">
    <source>
        <dbReference type="ARBA" id="ARBA00023315"/>
    </source>
</evidence>
<evidence type="ECO:0000256" key="8">
    <source>
        <dbReference type="HAMAP-Rule" id="MF_01445"/>
    </source>
</evidence>
<dbReference type="OrthoDB" id="9806197at2"/>
<feature type="binding site" evidence="8">
    <location>
        <position position="185"/>
    </location>
    <ligand>
        <name>substrate</name>
    </ligand>
</feature>
<dbReference type="NCBIfam" id="TIGR03723">
    <property type="entry name" value="T6A_TsaD_YgjD"/>
    <property type="match status" value="1"/>
</dbReference>
<dbReference type="STRING" id="159291.SAMN05920897_103176"/>
<feature type="binding site" evidence="8">
    <location>
        <position position="308"/>
    </location>
    <ligand>
        <name>Fe cation</name>
        <dbReference type="ChEBI" id="CHEBI:24875"/>
    </ligand>
</feature>
<keyword evidence="4 8" id="KW-0479">Metal-binding</keyword>
<sequence>MLVLGIESSCDETSAAVVRDGRTIESLVVASQSDIHARHHGVVPEIASRAHVEQILPVVSRALHEAGVDPVHSGLSGVAVTNRPGLSGSLAVGVSFAKAYALGAELPFVAVDHMAAHAYAAQLVNPEEPPLAYPYIVLLVSGGHTIIAVSRSPGELEILGTTIDDACGEAYDKVSAYLGTGYPGGPVIDDLARRGDSRACRFPQPKLNRNDNRYDFSYSGLKTAVVHQLDRFWNDEYPRTRENIAAAFQKAAIDMLMTRVENALEDTSIARVTAGGGVASNGYLRERLLALADQGVEVVLPPPLLCMDNAAMVAGLGHQMLSAGVRSGLDAGVTARVASFRRRGRPHPSQ</sequence>
<dbReference type="InterPro" id="IPR022450">
    <property type="entry name" value="TsaD"/>
</dbReference>
<comment type="similarity">
    <text evidence="8">Belongs to the KAE1 / TsaD family.</text>
</comment>
<dbReference type="GO" id="GO:0002949">
    <property type="term" value="P:tRNA threonylcarbamoyladenosine modification"/>
    <property type="evidence" value="ECO:0007669"/>
    <property type="project" value="UniProtKB-UniRule"/>
</dbReference>
<evidence type="ECO:0000313" key="11">
    <source>
        <dbReference type="Proteomes" id="UP000186400"/>
    </source>
</evidence>
<comment type="subcellular location">
    <subcellularLocation>
        <location evidence="8">Cytoplasm</location>
    </subcellularLocation>
</comment>
<evidence type="ECO:0000256" key="5">
    <source>
        <dbReference type="ARBA" id="ARBA00023004"/>
    </source>
</evidence>
<evidence type="ECO:0000313" key="10">
    <source>
        <dbReference type="EMBL" id="SIQ08974.1"/>
    </source>
</evidence>
<dbReference type="PRINTS" id="PR00789">
    <property type="entry name" value="OSIALOPTASE"/>
</dbReference>
<dbReference type="Pfam" id="PF00814">
    <property type="entry name" value="TsaD"/>
    <property type="match status" value="1"/>
</dbReference>
<dbReference type="GO" id="GO:0061711">
    <property type="term" value="F:tRNA N(6)-L-threonylcarbamoyladenine synthase activity"/>
    <property type="evidence" value="ECO:0007669"/>
    <property type="project" value="UniProtKB-EC"/>
</dbReference>
<evidence type="ECO:0000256" key="2">
    <source>
        <dbReference type="ARBA" id="ARBA00022679"/>
    </source>
</evidence>
<feature type="binding site" evidence="8">
    <location>
        <begin position="139"/>
        <end position="143"/>
    </location>
    <ligand>
        <name>substrate</name>
    </ligand>
</feature>
<feature type="binding site" evidence="8">
    <location>
        <position position="189"/>
    </location>
    <ligand>
        <name>substrate</name>
    </ligand>
</feature>
<protein>
    <recommendedName>
        <fullName evidence="8">tRNA N6-adenosine threonylcarbamoyltransferase</fullName>
        <ecNumber evidence="8">2.3.1.234</ecNumber>
    </recommendedName>
    <alternativeName>
        <fullName evidence="8">N6-L-threonylcarbamoyladenine synthase</fullName>
        <shortName evidence="8">t(6)A synthase</shortName>
    </alternativeName>
    <alternativeName>
        <fullName evidence="8">t(6)A37 threonylcarbamoyladenosine biosynthesis protein TsaD</fullName>
    </alternativeName>
    <alternativeName>
        <fullName evidence="8">tRNA threonylcarbamoyladenosine biosynthesis protein TsaD</fullName>
    </alternativeName>
</protein>
<organism evidence="10 11">
    <name type="scientific">Alkalispirochaeta americana</name>
    <dbReference type="NCBI Taxonomy" id="159291"/>
    <lineage>
        <taxon>Bacteria</taxon>
        <taxon>Pseudomonadati</taxon>
        <taxon>Spirochaetota</taxon>
        <taxon>Spirochaetia</taxon>
        <taxon>Spirochaetales</taxon>
        <taxon>Spirochaetaceae</taxon>
        <taxon>Alkalispirochaeta</taxon>
    </lineage>
</organism>
<accession>A0A1N6PX62</accession>
<dbReference type="FunFam" id="3.30.420.40:FF:000040">
    <property type="entry name" value="tRNA N6-adenosine threonylcarbamoyltransferase"/>
    <property type="match status" value="1"/>
</dbReference>
<dbReference type="NCBIfam" id="TIGR00329">
    <property type="entry name" value="gcp_kae1"/>
    <property type="match status" value="1"/>
</dbReference>
<evidence type="ECO:0000256" key="1">
    <source>
        <dbReference type="ARBA" id="ARBA00022490"/>
    </source>
</evidence>
<dbReference type="InterPro" id="IPR043129">
    <property type="entry name" value="ATPase_NBD"/>
</dbReference>
<dbReference type="GO" id="GO:0005737">
    <property type="term" value="C:cytoplasm"/>
    <property type="evidence" value="ECO:0007669"/>
    <property type="project" value="UniProtKB-SubCell"/>
</dbReference>
<dbReference type="SUPFAM" id="SSF53067">
    <property type="entry name" value="Actin-like ATPase domain"/>
    <property type="match status" value="1"/>
</dbReference>
<feature type="binding site" evidence="8">
    <location>
        <position position="281"/>
    </location>
    <ligand>
        <name>substrate</name>
    </ligand>
</feature>
<keyword evidence="2 8" id="KW-0808">Transferase</keyword>
<dbReference type="Gene3D" id="3.30.420.40">
    <property type="match status" value="2"/>
</dbReference>
<reference evidence="10 11" key="1">
    <citation type="submission" date="2017-01" db="EMBL/GenBank/DDBJ databases">
        <authorList>
            <person name="Mah S.A."/>
            <person name="Swanson W.J."/>
            <person name="Moy G.W."/>
            <person name="Vacquier V.D."/>
        </authorList>
    </citation>
    <scope>NUCLEOTIDE SEQUENCE [LARGE SCALE GENOMIC DNA]</scope>
    <source>
        <strain evidence="10 11">ASpG1</strain>
    </source>
</reference>
<feature type="domain" description="Gcp-like" evidence="9">
    <location>
        <begin position="26"/>
        <end position="314"/>
    </location>
</feature>
<keyword evidence="5 8" id="KW-0408">Iron</keyword>
<proteinExistence type="inferred from homology"/>